<evidence type="ECO:0000313" key="1">
    <source>
        <dbReference type="EMBL" id="WEK14903.1"/>
    </source>
</evidence>
<dbReference type="AlphaFoldDB" id="A0AAJ5W462"/>
<protein>
    <submittedName>
        <fullName evidence="1">Uncharacterized protein</fullName>
    </submittedName>
</protein>
<accession>A0AAJ5W462</accession>
<dbReference type="EMBL" id="CP119321">
    <property type="protein sequence ID" value="WEK14903.1"/>
    <property type="molecule type" value="Genomic_DNA"/>
</dbReference>
<gene>
    <name evidence="1" type="ORF">P0Y48_06855</name>
</gene>
<organism evidence="1 2">
    <name type="scientific">Candidatus Microbacterium phytovorans</name>
    <dbReference type="NCBI Taxonomy" id="3121374"/>
    <lineage>
        <taxon>Bacteria</taxon>
        <taxon>Bacillati</taxon>
        <taxon>Actinomycetota</taxon>
        <taxon>Actinomycetes</taxon>
        <taxon>Micrococcales</taxon>
        <taxon>Microbacteriaceae</taxon>
        <taxon>Microbacterium</taxon>
    </lineage>
</organism>
<dbReference type="Proteomes" id="UP001213972">
    <property type="component" value="Chromosome"/>
</dbReference>
<proteinExistence type="predicted"/>
<evidence type="ECO:0000313" key="2">
    <source>
        <dbReference type="Proteomes" id="UP001213972"/>
    </source>
</evidence>
<name>A0AAJ5W462_9MICO</name>
<sequence>MEDPDLTLHGAKAIAQEGERDIVALIPDDLIVSVDQRPTGSLMSCTGERNYQWSGGTTVTLVGGTNRRLIIDEVVSAYERMDGWSTRDTSDAAGYAQVTIQRPLSGGYLLSAWNDSADINVYSFSPCFHLPDDMTPHGSY</sequence>
<reference evidence="1" key="1">
    <citation type="submission" date="2023-03" db="EMBL/GenBank/DDBJ databases">
        <title>Andean soil-derived lignocellulolytic bacterial consortium as a source of novel taxa and putative plastic-active enzymes.</title>
        <authorList>
            <person name="Diaz-Garcia L."/>
            <person name="Chuvochina M."/>
            <person name="Feuerriegel G."/>
            <person name="Bunk B."/>
            <person name="Sproer C."/>
            <person name="Streit W.R."/>
            <person name="Rodriguez L.M."/>
            <person name="Overmann J."/>
            <person name="Jimenez D.J."/>
        </authorList>
    </citation>
    <scope>NUCLEOTIDE SEQUENCE</scope>
    <source>
        <strain evidence="1">MAG 4610</strain>
    </source>
</reference>